<dbReference type="InParanoid" id="A0A163MEI0"/>
<dbReference type="EMBL" id="LT554349">
    <property type="protein sequence ID" value="SAM04109.1"/>
    <property type="molecule type" value="Genomic_DNA"/>
</dbReference>
<feature type="region of interest" description="Disordered" evidence="1">
    <location>
        <begin position="78"/>
        <end position="100"/>
    </location>
</feature>
<name>A0A163MEI0_ABSGL</name>
<dbReference type="Proteomes" id="UP000078561">
    <property type="component" value="Unassembled WGS sequence"/>
</dbReference>
<evidence type="ECO:0000256" key="1">
    <source>
        <dbReference type="SAM" id="MobiDB-lite"/>
    </source>
</evidence>
<reference evidence="2" key="1">
    <citation type="submission" date="2016-04" db="EMBL/GenBank/DDBJ databases">
        <authorList>
            <person name="Evans L.H."/>
            <person name="Alamgir A."/>
            <person name="Owens N."/>
            <person name="Weber N.D."/>
            <person name="Virtaneva K."/>
            <person name="Barbian K."/>
            <person name="Babar A."/>
            <person name="Rosenke K."/>
        </authorList>
    </citation>
    <scope>NUCLEOTIDE SEQUENCE [LARGE SCALE GENOMIC DNA]</scope>
    <source>
        <strain evidence="2">CBS 101.48</strain>
    </source>
</reference>
<protein>
    <submittedName>
        <fullName evidence="2">Uncharacterized protein</fullName>
    </submittedName>
</protein>
<evidence type="ECO:0000313" key="2">
    <source>
        <dbReference type="EMBL" id="SAM04109.1"/>
    </source>
</evidence>
<organism evidence="2">
    <name type="scientific">Absidia glauca</name>
    <name type="common">Pin mould</name>
    <dbReference type="NCBI Taxonomy" id="4829"/>
    <lineage>
        <taxon>Eukaryota</taxon>
        <taxon>Fungi</taxon>
        <taxon>Fungi incertae sedis</taxon>
        <taxon>Mucoromycota</taxon>
        <taxon>Mucoromycotina</taxon>
        <taxon>Mucoromycetes</taxon>
        <taxon>Mucorales</taxon>
        <taxon>Cunninghamellaceae</taxon>
        <taxon>Absidia</taxon>
    </lineage>
</organism>
<feature type="compositionally biased region" description="Basic residues" evidence="1">
    <location>
        <begin position="78"/>
        <end position="93"/>
    </location>
</feature>
<evidence type="ECO:0000313" key="3">
    <source>
        <dbReference type="Proteomes" id="UP000078561"/>
    </source>
</evidence>
<sequence length="170" mass="20018">MGDMELCSSLHRHLRRVVIVDIIVADQLSNEKRMMQKSLVSRGKRKMDRNLRRRELQFIRRSRDLLIAVELKMVTLRRKDKSDRSKKKQRKDKMNKGKILYTPGGSLSNSAYMLVNRVAGPTEFQTPPRISRLQRISSSFNPILCFFFASSSIFSFHRYWHRNTDESLSL</sequence>
<gene>
    <name evidence="2" type="primary">ABSGL_09969.1 scaffold 11783</name>
</gene>
<dbReference type="AlphaFoldDB" id="A0A163MEI0"/>
<keyword evidence="3" id="KW-1185">Reference proteome</keyword>
<proteinExistence type="predicted"/>
<accession>A0A163MEI0</accession>